<accession>A0ABD3GE20</accession>
<feature type="region of interest" description="Disordered" evidence="1">
    <location>
        <begin position="14"/>
        <end position="39"/>
    </location>
</feature>
<evidence type="ECO:0000313" key="2">
    <source>
        <dbReference type="EMBL" id="KAL3676816.1"/>
    </source>
</evidence>
<comment type="caution">
    <text evidence="2">The sequence shown here is derived from an EMBL/GenBank/DDBJ whole genome shotgun (WGS) entry which is preliminary data.</text>
</comment>
<proteinExistence type="predicted"/>
<dbReference type="InterPro" id="IPR004242">
    <property type="entry name" value="Transposase_21"/>
</dbReference>
<feature type="region of interest" description="Disordered" evidence="1">
    <location>
        <begin position="90"/>
        <end position="129"/>
    </location>
</feature>
<dbReference type="Proteomes" id="UP001633002">
    <property type="component" value="Unassembled WGS sequence"/>
</dbReference>
<feature type="compositionally biased region" description="Basic and acidic residues" evidence="1">
    <location>
        <begin position="107"/>
        <end position="116"/>
    </location>
</feature>
<dbReference type="Pfam" id="PF02992">
    <property type="entry name" value="Transposase_21"/>
    <property type="match status" value="1"/>
</dbReference>
<dbReference type="PANTHER" id="PTHR10775:SF185">
    <property type="entry name" value="OS08G0208400 PROTEIN"/>
    <property type="match status" value="1"/>
</dbReference>
<dbReference type="AlphaFoldDB" id="A0ABD3GE20"/>
<dbReference type="EMBL" id="JBJQOH010000008">
    <property type="protein sequence ID" value="KAL3676816.1"/>
    <property type="molecule type" value="Genomic_DNA"/>
</dbReference>
<sequence>MVVKRAIDVERDLQRYGRHHEGESSHAASHRRREVGSRSRRSRFLDRAFGVIHAQVERLVARLPVTSPTARPLDSEDVRRALEAFHLDPREDVHDRHVQSPRTSRARSSDVPRDDPAVDPIPLSPPLSLSGGVHDPLMIDSYPVDSDIVVSPRDLLRSMGDTEHVDGGVSVGVASDSVIPPTHIFRVLGESMVVVEGHGSYGIDSTSMAMTTHGQNIPSKVLRRFPIIPRLRHMFRCRAISDLMTWHKDHRSDDGIMRLVADSPAVEHIEESWPEFARDPRHVRLGLASDGVSPYSIKSSTYSTWPVALMNYNIPSWLATKKGFIILALIIPSPKQTTNFDVFLQSLVEELSQL</sequence>
<organism evidence="2 3">
    <name type="scientific">Riccia sorocarpa</name>
    <dbReference type="NCBI Taxonomy" id="122646"/>
    <lineage>
        <taxon>Eukaryota</taxon>
        <taxon>Viridiplantae</taxon>
        <taxon>Streptophyta</taxon>
        <taxon>Embryophyta</taxon>
        <taxon>Marchantiophyta</taxon>
        <taxon>Marchantiopsida</taxon>
        <taxon>Marchantiidae</taxon>
        <taxon>Marchantiales</taxon>
        <taxon>Ricciaceae</taxon>
        <taxon>Riccia</taxon>
    </lineage>
</organism>
<keyword evidence="3" id="KW-1185">Reference proteome</keyword>
<feature type="compositionally biased region" description="Basic residues" evidence="1">
    <location>
        <begin position="28"/>
        <end position="39"/>
    </location>
</feature>
<protein>
    <submittedName>
        <fullName evidence="2">Uncharacterized protein</fullName>
    </submittedName>
</protein>
<name>A0ABD3GE20_9MARC</name>
<evidence type="ECO:0000313" key="3">
    <source>
        <dbReference type="Proteomes" id="UP001633002"/>
    </source>
</evidence>
<dbReference type="PANTHER" id="PTHR10775">
    <property type="entry name" value="OS08G0208400 PROTEIN"/>
    <property type="match status" value="1"/>
</dbReference>
<feature type="compositionally biased region" description="Basic and acidic residues" evidence="1">
    <location>
        <begin position="14"/>
        <end position="24"/>
    </location>
</feature>
<reference evidence="2 3" key="1">
    <citation type="submission" date="2024-09" db="EMBL/GenBank/DDBJ databases">
        <title>Chromosome-scale assembly of Riccia sorocarpa.</title>
        <authorList>
            <person name="Paukszto L."/>
        </authorList>
    </citation>
    <scope>NUCLEOTIDE SEQUENCE [LARGE SCALE GENOMIC DNA]</scope>
    <source>
        <strain evidence="2">LP-2024</strain>
        <tissue evidence="2">Aerial parts of the thallus</tissue>
    </source>
</reference>
<gene>
    <name evidence="2" type="ORF">R1sor_026764</name>
</gene>
<evidence type="ECO:0000256" key="1">
    <source>
        <dbReference type="SAM" id="MobiDB-lite"/>
    </source>
</evidence>